<dbReference type="EMBL" id="CP034456">
    <property type="protein sequence ID" value="QBM85601.1"/>
    <property type="molecule type" value="Genomic_DNA"/>
</dbReference>
<keyword evidence="1" id="KW-0812">Transmembrane</keyword>
<feature type="chain" id="PRO_5020549307" evidence="2">
    <location>
        <begin position="19"/>
        <end position="1040"/>
    </location>
</feature>
<gene>
    <name evidence="4" type="primary">MPUL0A02230</name>
    <name evidence="4" type="ORF">METSCH_A02230</name>
</gene>
<feature type="domain" description="FAS1" evidence="3">
    <location>
        <begin position="35"/>
        <end position="176"/>
    </location>
</feature>
<evidence type="ECO:0000259" key="3">
    <source>
        <dbReference type="PROSITE" id="PS50213"/>
    </source>
</evidence>
<dbReference type="PROSITE" id="PS50213">
    <property type="entry name" value="FAS1"/>
    <property type="match status" value="1"/>
</dbReference>
<dbReference type="Gene3D" id="2.30.180.10">
    <property type="entry name" value="FAS1 domain"/>
    <property type="match status" value="2"/>
</dbReference>
<feature type="transmembrane region" description="Helical" evidence="1">
    <location>
        <begin position="911"/>
        <end position="938"/>
    </location>
</feature>
<dbReference type="InterPro" id="IPR000782">
    <property type="entry name" value="FAS1_domain"/>
</dbReference>
<keyword evidence="1" id="KW-0472">Membrane</keyword>
<feature type="signal peptide" evidence="2">
    <location>
        <begin position="1"/>
        <end position="18"/>
    </location>
</feature>
<keyword evidence="5" id="KW-1185">Reference proteome</keyword>
<reference evidence="5" key="1">
    <citation type="submission" date="2019-03" db="EMBL/GenBank/DDBJ databases">
        <title>Snf2 controls pulcherriminic acid biosynthesis and connects pigmentation and antifungal activity of the yeast Metschnikowia pulcherrima.</title>
        <authorList>
            <person name="Gore-Lloyd D."/>
            <person name="Sumann I."/>
            <person name="Brachmann A.O."/>
            <person name="Schneeberger K."/>
            <person name="Ortiz-Merino R.A."/>
            <person name="Moreno-Beltran M."/>
            <person name="Schlaefli M."/>
            <person name="Kirner P."/>
            <person name="Santos Kron A."/>
            <person name="Wolfe K.H."/>
            <person name="Piel J."/>
            <person name="Ahrens C.H."/>
            <person name="Henk D."/>
            <person name="Freimoser F.M."/>
        </authorList>
    </citation>
    <scope>NUCLEOTIDE SEQUENCE [LARGE SCALE GENOMIC DNA]</scope>
    <source>
        <strain evidence="5">APC 1.2</strain>
    </source>
</reference>
<evidence type="ECO:0000313" key="5">
    <source>
        <dbReference type="Proteomes" id="UP000292447"/>
    </source>
</evidence>
<evidence type="ECO:0000313" key="4">
    <source>
        <dbReference type="EMBL" id="QBM85601.1"/>
    </source>
</evidence>
<evidence type="ECO:0000256" key="1">
    <source>
        <dbReference type="SAM" id="Phobius"/>
    </source>
</evidence>
<dbReference type="SUPFAM" id="SSF82153">
    <property type="entry name" value="FAS1 domain"/>
    <property type="match status" value="2"/>
</dbReference>
<proteinExistence type="predicted"/>
<name>A0A4P6XIX4_9ASCO</name>
<dbReference type="Proteomes" id="UP000292447">
    <property type="component" value="Chromosome I"/>
</dbReference>
<accession>A0A4P6XIX4</accession>
<dbReference type="STRING" id="2163413.A0A4P6XIX4"/>
<dbReference type="AlphaFoldDB" id="A0A4P6XIX4"/>
<protein>
    <submittedName>
        <fullName evidence="4">Fasciclin domain-containing protein</fullName>
    </submittedName>
</protein>
<sequence>MLHLVFLTWFTLVLLVLGQPQNHHPDSIESDLPSPMTIIDYLSSESQYSYFLRHIQRHGLVPKINKLANVTVFAPVNLAFVDSELAKDDTAENLLRYFAAQRFRVLYLNGTAVVLDSLYETKHSGPETRTFPLKVSLERPRGPTGPFLVNDVAEIVEYDGYAKHQRSFIQAIDHLLPQAVSMCDMLMNNALESMYINGHKVAFVKKVFQLAFAAHKLPRGQRQLSCNDFLANVSTLLLPTDTYIDSSMLDMEKRYFLTLHHGLENPDLYPTKEAVSELRNDALSFLLSLLLPDLVGGSNGTSENDTHLSTWGKNTYKVSYDKSTNQIMLNEKVQSVAGSTSLTFSDGLLHIFDFSRGNGTQPEDFLEACNIEKVYMNPRKTLYAMHFSQLARELRFYKKGNLIGDTAENQTILVDASDRDDFFDDEELSETEAFIGEIDVDIDDIPEDDLGASSFSNRQQIMYKFIDGCVNVPNLVSRDTPRYHRLFDSKLCLRKRIDSCFKVKVSGVYHNNKTKVFFNDRYEAEAPFMAANNNSIYILKTDFAVPASFKNVMAQLISDGTMREHLDHVTVDKSSCLQTLKYLERHDLLLLRENYHGYTAFLPCGRTLWDGTQRKSNKNYASWNSLGLVLKYLESRPAEFAKVLRGNVLEDLIYSDFGLEDSRELFRYVKTLNGDILNISETYQEGDYNHVISLNETAISIPLNSDVLFNQGVIHMTLKVLLPSNFQISLRDLILADHASSADQESYITFIEKYPKLASVIQLDSPSGSDYSLLMPTSELLRAFNITSDFNRLFEFLELHLISNIDAATLLTCMGIPYFEPGNLSHVIQTNKTRGTFTCHTNPLSGKTFLTLPKKQTLVGNLANDADHLVRVVNYGCSQQGSTNSSCVFLLERPLDVAWLDPPDNFLHVHIGWISVGIGIVIGVILFGFCTTTVALCLSRAGQKKTQTPELESNFTPVGSSYMPITSDEDVVPTDYDRGYETDVDMVRDEAALLLPKHGNVRAPARYDSTSPLGVPSAPRKIKTSGVIENINRDRNLPPV</sequence>
<keyword evidence="1" id="KW-1133">Transmembrane helix</keyword>
<evidence type="ECO:0000256" key="2">
    <source>
        <dbReference type="SAM" id="SignalP"/>
    </source>
</evidence>
<dbReference type="InterPro" id="IPR036378">
    <property type="entry name" value="FAS1_dom_sf"/>
</dbReference>
<dbReference type="Pfam" id="PF02469">
    <property type="entry name" value="Fasciclin"/>
    <property type="match status" value="1"/>
</dbReference>
<organism evidence="4 5">
    <name type="scientific">Metschnikowia aff. pulcherrima</name>
    <dbReference type="NCBI Taxonomy" id="2163413"/>
    <lineage>
        <taxon>Eukaryota</taxon>
        <taxon>Fungi</taxon>
        <taxon>Dikarya</taxon>
        <taxon>Ascomycota</taxon>
        <taxon>Saccharomycotina</taxon>
        <taxon>Pichiomycetes</taxon>
        <taxon>Metschnikowiaceae</taxon>
        <taxon>Metschnikowia</taxon>
    </lineage>
</organism>
<keyword evidence="2" id="KW-0732">Signal</keyword>